<dbReference type="GO" id="GO:0016020">
    <property type="term" value="C:membrane"/>
    <property type="evidence" value="ECO:0007669"/>
    <property type="project" value="InterPro"/>
</dbReference>
<sequence length="95" mass="10855">MARILIWLLDVVPTVINAYSTLLVIYALLTWLPNAQTSRFGQFVARLVEPYLNVFRRIIPSVGMVSFSVLFAILFLRLVEYGAQAILIFLLRLVL</sequence>
<accession>A0A6G7WFP3</accession>
<protein>
    <submittedName>
        <fullName evidence="3">YggT family protein</fullName>
    </submittedName>
</protein>
<keyword evidence="4" id="KW-1185">Reference proteome</keyword>
<dbReference type="PANTHER" id="PTHR33219">
    <property type="entry name" value="YLMG HOMOLOG PROTEIN 2, CHLOROPLASTIC"/>
    <property type="match status" value="1"/>
</dbReference>
<evidence type="ECO:0000256" key="2">
    <source>
        <dbReference type="SAM" id="Phobius"/>
    </source>
</evidence>
<organism evidence="3 4">
    <name type="scientific">Jeotgalibaca porci</name>
    <dbReference type="NCBI Taxonomy" id="1868793"/>
    <lineage>
        <taxon>Bacteria</taxon>
        <taxon>Bacillati</taxon>
        <taxon>Bacillota</taxon>
        <taxon>Bacilli</taxon>
        <taxon>Lactobacillales</taxon>
        <taxon>Carnobacteriaceae</taxon>
        <taxon>Jeotgalibaca</taxon>
    </lineage>
</organism>
<comment type="similarity">
    <text evidence="1">Belongs to the YggT family.</text>
</comment>
<feature type="transmembrane region" description="Helical" evidence="2">
    <location>
        <begin position="7"/>
        <end position="29"/>
    </location>
</feature>
<dbReference type="Proteomes" id="UP000501830">
    <property type="component" value="Chromosome"/>
</dbReference>
<evidence type="ECO:0000313" key="4">
    <source>
        <dbReference type="Proteomes" id="UP000501830"/>
    </source>
</evidence>
<feature type="transmembrane region" description="Helical" evidence="2">
    <location>
        <begin position="58"/>
        <end position="79"/>
    </location>
</feature>
<dbReference type="GeneID" id="94552177"/>
<proteinExistence type="inferred from homology"/>
<evidence type="ECO:0000256" key="1">
    <source>
        <dbReference type="ARBA" id="ARBA00010894"/>
    </source>
</evidence>
<keyword evidence="2" id="KW-0472">Membrane</keyword>
<dbReference type="Pfam" id="PF02325">
    <property type="entry name" value="CCB3_YggT"/>
    <property type="match status" value="1"/>
</dbReference>
<dbReference type="EMBL" id="CP049889">
    <property type="protein sequence ID" value="QIK51063.1"/>
    <property type="molecule type" value="Genomic_DNA"/>
</dbReference>
<gene>
    <name evidence="3" type="ORF">G7058_02725</name>
</gene>
<dbReference type="AlphaFoldDB" id="A0A6G7WFP3"/>
<dbReference type="PANTHER" id="PTHR33219:SF14">
    <property type="entry name" value="PROTEIN COFACTOR ASSEMBLY OF COMPLEX C SUBUNIT B CCB3, CHLOROPLASTIC-RELATED"/>
    <property type="match status" value="1"/>
</dbReference>
<dbReference type="InterPro" id="IPR003425">
    <property type="entry name" value="CCB3/YggT"/>
</dbReference>
<reference evidence="3 4" key="1">
    <citation type="journal article" date="2017" name="Int. J. Syst. Evol. Microbiol.">
        <title>Jeotgalibaca porci sp. nov. and Jeotgalibaca arthritidis sp. nov., isolated from pigs, and emended description of the genus Jeotgalibaca.</title>
        <authorList>
            <person name="Zamora L."/>
            <person name="Perez-Sancho M."/>
            <person name="Dominguez L."/>
            <person name="Fernandez-Garayzabal J.F."/>
            <person name="Vela A.I."/>
        </authorList>
    </citation>
    <scope>NUCLEOTIDE SEQUENCE [LARGE SCALE GENOMIC DNA]</scope>
    <source>
        <strain evidence="3 4">CCUG 69148</strain>
    </source>
</reference>
<dbReference type="RefSeq" id="WP_166062108.1">
    <property type="nucleotide sequence ID" value="NZ_CP049889.1"/>
</dbReference>
<keyword evidence="2" id="KW-1133">Transmembrane helix</keyword>
<dbReference type="KEGG" id="jpo:G7058_02725"/>
<evidence type="ECO:0000313" key="3">
    <source>
        <dbReference type="EMBL" id="QIK51063.1"/>
    </source>
</evidence>
<name>A0A6G7WFP3_9LACT</name>
<keyword evidence="2" id="KW-0812">Transmembrane</keyword>